<accession>A0AA39F6T3</accession>
<dbReference type="GO" id="GO:0005634">
    <property type="term" value="C:nucleus"/>
    <property type="evidence" value="ECO:0007669"/>
    <property type="project" value="InterPro"/>
</dbReference>
<comment type="subcellular location">
    <subcellularLocation>
        <location evidence="1">Cytoplasm</location>
    </subcellularLocation>
</comment>
<dbReference type="PANTHER" id="PTHR12474">
    <property type="entry name" value="P53 REGULATED PA26 NUCLEAR PROTEIN SESTRIN"/>
    <property type="match status" value="1"/>
</dbReference>
<feature type="coiled-coil region" evidence="6">
    <location>
        <begin position="225"/>
        <end position="252"/>
    </location>
</feature>
<keyword evidence="3" id="KW-0963">Cytoplasm</keyword>
<evidence type="ECO:0000256" key="4">
    <source>
        <dbReference type="ARBA" id="ARBA00023002"/>
    </source>
</evidence>
<evidence type="ECO:0000256" key="7">
    <source>
        <dbReference type="SAM" id="MobiDB-lite"/>
    </source>
</evidence>
<dbReference type="GO" id="GO:0070728">
    <property type="term" value="F:L-leucine binding"/>
    <property type="evidence" value="ECO:0007669"/>
    <property type="project" value="TreeGrafter"/>
</dbReference>
<comment type="caution">
    <text evidence="8">The sequence shown here is derived from an EMBL/GenBank/DDBJ whole genome shotgun (WGS) entry which is preliminary data.</text>
</comment>
<keyword evidence="9" id="KW-1185">Reference proteome</keyword>
<name>A0AA39F6T3_9HYME</name>
<sequence length="447" mass="51725">MGQIAHDTHILLMDAFLQNNRLDHVSRVMSSHPSYLEHFLRTQHFILRGDGPLPYDYRHLIAIMAAGRHQCSYIINLQKGEFLLQGGDSTWLQGLRSIPDKLQNLYEINKILAHRPWLLNKTHIEKLTKGTDSWSLAEVVHAIVLLAHFHSLSSFVFSCGINEELDNVTGHYYKENIQDNSNNVQPAKDMLISSPKKIPSSGGKTDNIPSPPSSPSIVGEQEVGVETLMERMKRLSEKSESYQITQEELSKRFETVETQSAELAAAPQRNSSVLDSDIGLFIEDPTFIYQDFVKKGQLNDRPTFRVQDYSWDDHGYSLVNRLYHDVGNLLDDKFKTTYNLTYYTMGAHSKVDTSRFRRAIWNYIQCMFGIRHDDYDYNEVNQLLERSLKTFIKSAVCYPERVTKRDYNRVMREFKHSEKVHVSLMILEARMQAELLYALRAVMQYMT</sequence>
<dbReference type="GO" id="GO:0005737">
    <property type="term" value="C:cytoplasm"/>
    <property type="evidence" value="ECO:0007669"/>
    <property type="project" value="UniProtKB-SubCell"/>
</dbReference>
<reference evidence="8" key="1">
    <citation type="journal article" date="2023" name="bioRxiv">
        <title>Scaffold-level genome assemblies of two parasitoid biocontrol wasps reveal the parthenogenesis mechanism and an associated novel virus.</title>
        <authorList>
            <person name="Inwood S."/>
            <person name="Skelly J."/>
            <person name="Guhlin J."/>
            <person name="Harrop T."/>
            <person name="Goldson S."/>
            <person name="Dearden P."/>
        </authorList>
    </citation>
    <scope>NUCLEOTIDE SEQUENCE</scope>
    <source>
        <strain evidence="8">Irish</strain>
        <tissue evidence="8">Whole body</tissue>
    </source>
</reference>
<keyword evidence="4" id="KW-0560">Oxidoreductase</keyword>
<dbReference type="GO" id="GO:1990253">
    <property type="term" value="P:cellular response to leucine starvation"/>
    <property type="evidence" value="ECO:0007669"/>
    <property type="project" value="TreeGrafter"/>
</dbReference>
<dbReference type="GO" id="GO:0071233">
    <property type="term" value="P:cellular response to L-leucine"/>
    <property type="evidence" value="ECO:0007669"/>
    <property type="project" value="TreeGrafter"/>
</dbReference>
<dbReference type="FunFam" id="1.20.1290.10:FF:000001">
    <property type="entry name" value="Sestrin 1"/>
    <property type="match status" value="1"/>
</dbReference>
<evidence type="ECO:0000256" key="3">
    <source>
        <dbReference type="ARBA" id="ARBA00022490"/>
    </source>
</evidence>
<gene>
    <name evidence="8" type="ORF">PV328_002609</name>
</gene>
<reference evidence="8" key="2">
    <citation type="submission" date="2023-03" db="EMBL/GenBank/DDBJ databases">
        <authorList>
            <person name="Inwood S.N."/>
            <person name="Skelly J.G."/>
            <person name="Guhlin J."/>
            <person name="Harrop T.W.R."/>
            <person name="Goldson S.G."/>
            <person name="Dearden P.K."/>
        </authorList>
    </citation>
    <scope>NUCLEOTIDE SEQUENCE</scope>
    <source>
        <strain evidence="8">Irish</strain>
        <tissue evidence="8">Whole body</tissue>
    </source>
</reference>
<dbReference type="Proteomes" id="UP001168990">
    <property type="component" value="Unassembled WGS sequence"/>
</dbReference>
<evidence type="ECO:0000256" key="6">
    <source>
        <dbReference type="SAM" id="Coils"/>
    </source>
</evidence>
<dbReference type="GO" id="GO:0016239">
    <property type="term" value="P:positive regulation of macroautophagy"/>
    <property type="evidence" value="ECO:0007669"/>
    <property type="project" value="TreeGrafter"/>
</dbReference>
<comment type="catalytic activity">
    <reaction evidence="5">
        <text>a hydroperoxide + L-cysteinyl-[protein] = S-hydroxy-L-cysteinyl-[protein] + an alcohol</text>
        <dbReference type="Rhea" id="RHEA:67124"/>
        <dbReference type="Rhea" id="RHEA-COMP:10131"/>
        <dbReference type="Rhea" id="RHEA-COMP:17193"/>
        <dbReference type="ChEBI" id="CHEBI:29950"/>
        <dbReference type="ChEBI" id="CHEBI:30879"/>
        <dbReference type="ChEBI" id="CHEBI:35924"/>
        <dbReference type="ChEBI" id="CHEBI:61973"/>
    </reaction>
    <physiologicalReaction direction="left-to-right" evidence="5">
        <dbReference type="Rhea" id="RHEA:67125"/>
    </physiologicalReaction>
</comment>
<evidence type="ECO:0000256" key="2">
    <source>
        <dbReference type="ARBA" id="ARBA00008350"/>
    </source>
</evidence>
<feature type="region of interest" description="Disordered" evidence="7">
    <location>
        <begin position="193"/>
        <end position="218"/>
    </location>
</feature>
<dbReference type="InterPro" id="IPR006730">
    <property type="entry name" value="Sestrin"/>
</dbReference>
<comment type="similarity">
    <text evidence="2">Belongs to the sestrin family.</text>
</comment>
<dbReference type="PANTHER" id="PTHR12474:SF0">
    <property type="entry name" value="SESTRIN HOMOLOG"/>
    <property type="match status" value="1"/>
</dbReference>
<dbReference type="GO" id="GO:1901031">
    <property type="term" value="P:regulation of response to reactive oxygen species"/>
    <property type="evidence" value="ECO:0007669"/>
    <property type="project" value="InterPro"/>
</dbReference>
<feature type="compositionally biased region" description="Low complexity" evidence="7">
    <location>
        <begin position="193"/>
        <end position="204"/>
    </location>
</feature>
<organism evidence="8 9">
    <name type="scientific">Microctonus aethiopoides</name>
    <dbReference type="NCBI Taxonomy" id="144406"/>
    <lineage>
        <taxon>Eukaryota</taxon>
        <taxon>Metazoa</taxon>
        <taxon>Ecdysozoa</taxon>
        <taxon>Arthropoda</taxon>
        <taxon>Hexapoda</taxon>
        <taxon>Insecta</taxon>
        <taxon>Pterygota</taxon>
        <taxon>Neoptera</taxon>
        <taxon>Endopterygota</taxon>
        <taxon>Hymenoptera</taxon>
        <taxon>Apocrita</taxon>
        <taxon>Ichneumonoidea</taxon>
        <taxon>Braconidae</taxon>
        <taxon>Euphorinae</taxon>
        <taxon>Microctonus</taxon>
    </lineage>
</organism>
<evidence type="ECO:0000256" key="5">
    <source>
        <dbReference type="ARBA" id="ARBA00049242"/>
    </source>
</evidence>
<evidence type="ECO:0000256" key="1">
    <source>
        <dbReference type="ARBA" id="ARBA00004496"/>
    </source>
</evidence>
<dbReference type="Gene3D" id="1.20.1290.10">
    <property type="entry name" value="AhpD-like"/>
    <property type="match status" value="1"/>
</dbReference>
<proteinExistence type="inferred from homology"/>
<evidence type="ECO:0000313" key="9">
    <source>
        <dbReference type="Proteomes" id="UP001168990"/>
    </source>
</evidence>
<protein>
    <recommendedName>
        <fullName evidence="10">Sestrin-like protein</fullName>
    </recommendedName>
</protein>
<dbReference type="InterPro" id="IPR029032">
    <property type="entry name" value="AhpD-like"/>
</dbReference>
<dbReference type="AlphaFoldDB" id="A0AA39F6T3"/>
<dbReference type="EMBL" id="JAQQBS010001422">
    <property type="protein sequence ID" value="KAK0163924.1"/>
    <property type="molecule type" value="Genomic_DNA"/>
</dbReference>
<dbReference type="SUPFAM" id="SSF69118">
    <property type="entry name" value="AhpD-like"/>
    <property type="match status" value="1"/>
</dbReference>
<evidence type="ECO:0000313" key="8">
    <source>
        <dbReference type="EMBL" id="KAK0163924.1"/>
    </source>
</evidence>
<keyword evidence="6" id="KW-0175">Coiled coil</keyword>
<evidence type="ECO:0008006" key="10">
    <source>
        <dbReference type="Google" id="ProtNLM"/>
    </source>
</evidence>
<dbReference type="GO" id="GO:0016684">
    <property type="term" value="F:oxidoreductase activity, acting on peroxide as acceptor"/>
    <property type="evidence" value="ECO:0007669"/>
    <property type="project" value="TreeGrafter"/>
</dbReference>
<dbReference type="Pfam" id="PF04636">
    <property type="entry name" value="PA26"/>
    <property type="match status" value="1"/>
</dbReference>
<dbReference type="GO" id="GO:1904262">
    <property type="term" value="P:negative regulation of TORC1 signaling"/>
    <property type="evidence" value="ECO:0007669"/>
    <property type="project" value="UniProtKB-ARBA"/>
</dbReference>